<dbReference type="Proteomes" id="UP000601435">
    <property type="component" value="Unassembled WGS sequence"/>
</dbReference>
<sequence>MVALQSKSVNQALETSGQKRFAAETLQALCDAAGVVPRSDCADGKCKANEPRKRRKGRKGSEQVLPGGEWSDLGPEGGDGPERSPEMANEAVPAYRGKLQEKTATDWKEHLKIATEPSLREELYRRCRQLGVAPPPGATGAELALFLQAVVTWHDMSLSDLIKTARRLGLESFYNETEETLLQRILAKTWEPWQIPVQSFTHLEVAFELLEYFQKLEELTWDEINTLARKSGLPIEPGVRRETLLQRLKLLAIWEQLPTPELEAECWRRLQFFDSCYSDFISGHSGMFSFVDLMASDRQYRQELLGQLVKEMHHEALALMVQKQCEADESGADDEFAMSGQ</sequence>
<evidence type="ECO:0000313" key="2">
    <source>
        <dbReference type="EMBL" id="CAE7841674.1"/>
    </source>
</evidence>
<reference evidence="2" key="1">
    <citation type="submission" date="2021-02" db="EMBL/GenBank/DDBJ databases">
        <authorList>
            <person name="Dougan E. K."/>
            <person name="Rhodes N."/>
            <person name="Thang M."/>
            <person name="Chan C."/>
        </authorList>
    </citation>
    <scope>NUCLEOTIDE SEQUENCE</scope>
</reference>
<protein>
    <submittedName>
        <fullName evidence="2">Uncharacterized protein</fullName>
    </submittedName>
</protein>
<dbReference type="EMBL" id="CAJNJA010050542">
    <property type="protein sequence ID" value="CAE7841674.1"/>
    <property type="molecule type" value="Genomic_DNA"/>
</dbReference>
<accession>A0A812ZUL0</accession>
<name>A0A812ZUL0_9DINO</name>
<feature type="region of interest" description="Disordered" evidence="1">
    <location>
        <begin position="37"/>
        <end position="89"/>
    </location>
</feature>
<evidence type="ECO:0000313" key="3">
    <source>
        <dbReference type="Proteomes" id="UP000601435"/>
    </source>
</evidence>
<dbReference type="OrthoDB" id="417536at2759"/>
<keyword evidence="3" id="KW-1185">Reference proteome</keyword>
<dbReference type="AlphaFoldDB" id="A0A812ZUL0"/>
<organism evidence="2 3">
    <name type="scientific">Symbiodinium necroappetens</name>
    <dbReference type="NCBI Taxonomy" id="1628268"/>
    <lineage>
        <taxon>Eukaryota</taxon>
        <taxon>Sar</taxon>
        <taxon>Alveolata</taxon>
        <taxon>Dinophyceae</taxon>
        <taxon>Suessiales</taxon>
        <taxon>Symbiodiniaceae</taxon>
        <taxon>Symbiodinium</taxon>
    </lineage>
</organism>
<comment type="caution">
    <text evidence="2">The sequence shown here is derived from an EMBL/GenBank/DDBJ whole genome shotgun (WGS) entry which is preliminary data.</text>
</comment>
<feature type="compositionally biased region" description="Basic and acidic residues" evidence="1">
    <location>
        <begin position="40"/>
        <end position="51"/>
    </location>
</feature>
<gene>
    <name evidence="2" type="ORF">SNEC2469_LOCUS25549</name>
</gene>
<proteinExistence type="predicted"/>
<feature type="non-terminal residue" evidence="2">
    <location>
        <position position="341"/>
    </location>
</feature>
<evidence type="ECO:0000256" key="1">
    <source>
        <dbReference type="SAM" id="MobiDB-lite"/>
    </source>
</evidence>